<proteinExistence type="predicted"/>
<protein>
    <submittedName>
        <fullName evidence="1">Uncharacterized protein</fullName>
    </submittedName>
</protein>
<name>A0AAP0FZK6_9ASPA</name>
<evidence type="ECO:0000313" key="2">
    <source>
        <dbReference type="Proteomes" id="UP001418222"/>
    </source>
</evidence>
<dbReference type="AlphaFoldDB" id="A0AAP0FZK6"/>
<sequence length="236" mass="26553">MRLASTLNMDRVCAWRKRFRIMANVEIIIPSSSERVQNPPSYFAVSEGCLNAGFRIPPTKRRLVFSLKRGEAGPPLAAPETVIEVADDDPYELGEDPPPIVPEAEDPHDFHVEELALHEGMVPPPVGVRGKKVGVFFVLRCYVEDIIYLSMKDKFFSLWMKLASSKESLAASQKRREKALPQLGWSESALAASRAEVEELERNLDATDRHLAESINCNEASHRRLHDKTPCKLHIP</sequence>
<comment type="caution">
    <text evidence="1">The sequence shown here is derived from an EMBL/GenBank/DDBJ whole genome shotgun (WGS) entry which is preliminary data.</text>
</comment>
<organism evidence="1 2">
    <name type="scientific">Platanthera zijinensis</name>
    <dbReference type="NCBI Taxonomy" id="2320716"/>
    <lineage>
        <taxon>Eukaryota</taxon>
        <taxon>Viridiplantae</taxon>
        <taxon>Streptophyta</taxon>
        <taxon>Embryophyta</taxon>
        <taxon>Tracheophyta</taxon>
        <taxon>Spermatophyta</taxon>
        <taxon>Magnoliopsida</taxon>
        <taxon>Liliopsida</taxon>
        <taxon>Asparagales</taxon>
        <taxon>Orchidaceae</taxon>
        <taxon>Orchidoideae</taxon>
        <taxon>Orchideae</taxon>
        <taxon>Orchidinae</taxon>
        <taxon>Platanthera</taxon>
    </lineage>
</organism>
<accession>A0AAP0FZK6</accession>
<evidence type="ECO:0000313" key="1">
    <source>
        <dbReference type="EMBL" id="KAK8928319.1"/>
    </source>
</evidence>
<reference evidence="1 2" key="1">
    <citation type="journal article" date="2022" name="Nat. Plants">
        <title>Genomes of leafy and leafless Platanthera orchids illuminate the evolution of mycoheterotrophy.</title>
        <authorList>
            <person name="Li M.H."/>
            <person name="Liu K.W."/>
            <person name="Li Z."/>
            <person name="Lu H.C."/>
            <person name="Ye Q.L."/>
            <person name="Zhang D."/>
            <person name="Wang J.Y."/>
            <person name="Li Y.F."/>
            <person name="Zhong Z.M."/>
            <person name="Liu X."/>
            <person name="Yu X."/>
            <person name="Liu D.K."/>
            <person name="Tu X.D."/>
            <person name="Liu B."/>
            <person name="Hao Y."/>
            <person name="Liao X.Y."/>
            <person name="Jiang Y.T."/>
            <person name="Sun W.H."/>
            <person name="Chen J."/>
            <person name="Chen Y.Q."/>
            <person name="Ai Y."/>
            <person name="Zhai J.W."/>
            <person name="Wu S.S."/>
            <person name="Zhou Z."/>
            <person name="Hsiao Y.Y."/>
            <person name="Wu W.L."/>
            <person name="Chen Y.Y."/>
            <person name="Lin Y.F."/>
            <person name="Hsu J.L."/>
            <person name="Li C.Y."/>
            <person name="Wang Z.W."/>
            <person name="Zhao X."/>
            <person name="Zhong W.Y."/>
            <person name="Ma X.K."/>
            <person name="Ma L."/>
            <person name="Huang J."/>
            <person name="Chen G.Z."/>
            <person name="Huang M.Z."/>
            <person name="Huang L."/>
            <person name="Peng D.H."/>
            <person name="Luo Y.B."/>
            <person name="Zou S.Q."/>
            <person name="Chen S.P."/>
            <person name="Lan S."/>
            <person name="Tsai W.C."/>
            <person name="Van de Peer Y."/>
            <person name="Liu Z.J."/>
        </authorList>
    </citation>
    <scope>NUCLEOTIDE SEQUENCE [LARGE SCALE GENOMIC DNA]</scope>
    <source>
        <strain evidence="1">Lor287</strain>
    </source>
</reference>
<dbReference type="Proteomes" id="UP001418222">
    <property type="component" value="Unassembled WGS sequence"/>
</dbReference>
<keyword evidence="2" id="KW-1185">Reference proteome</keyword>
<gene>
    <name evidence="1" type="ORF">KSP39_PZI017639</name>
</gene>
<dbReference type="EMBL" id="JBBWWQ010000015">
    <property type="protein sequence ID" value="KAK8928319.1"/>
    <property type="molecule type" value="Genomic_DNA"/>
</dbReference>